<reference evidence="1 2" key="1">
    <citation type="journal article" date="2010" name="PLoS ONE">
        <title>Genome erosion in a nitrogen-fixing vertically transmitted endosymbiotic multicellular cyanobacterium.</title>
        <authorList>
            <person name="Ran L."/>
            <person name="Larsson J."/>
            <person name="Vigil-Stenman T."/>
            <person name="Nylander J.A."/>
            <person name="Ininbergs K."/>
            <person name="Zheng W.W."/>
            <person name="Lapidus A."/>
            <person name="Lowry S."/>
            <person name="Haselkorn R."/>
            <person name="Bergman B."/>
        </authorList>
    </citation>
    <scope>NUCLEOTIDE SEQUENCE [LARGE SCALE GENOMIC DNA]</scope>
    <source>
        <strain evidence="1 2">0708</strain>
    </source>
</reference>
<organism evidence="1 2">
    <name type="scientific">Nostoc azollae (strain 0708)</name>
    <name type="common">Anabaena azollae (strain 0708)</name>
    <dbReference type="NCBI Taxonomy" id="551115"/>
    <lineage>
        <taxon>Bacteria</taxon>
        <taxon>Bacillati</taxon>
        <taxon>Cyanobacteriota</taxon>
        <taxon>Cyanophyceae</taxon>
        <taxon>Nostocales</taxon>
        <taxon>Nostocaceae</taxon>
        <taxon>Trichormus</taxon>
    </lineage>
</organism>
<evidence type="ECO:0000313" key="1">
    <source>
        <dbReference type="EMBL" id="ADI64956.1"/>
    </source>
</evidence>
<keyword evidence="2" id="KW-1185">Reference proteome</keyword>
<accession>D7E2D4</accession>
<dbReference type="Pfam" id="PF09626">
    <property type="entry name" value="DHC"/>
    <property type="match status" value="1"/>
</dbReference>
<dbReference type="Proteomes" id="UP000001511">
    <property type="component" value="Chromosome"/>
</dbReference>
<name>D7E2D4_NOSA0</name>
<dbReference type="HOGENOM" id="CLU_123240_0_0_3"/>
<dbReference type="InterPro" id="IPR018588">
    <property type="entry name" value="Dihaem_cytochrome-c"/>
</dbReference>
<dbReference type="GO" id="GO:0020037">
    <property type="term" value="F:heme binding"/>
    <property type="evidence" value="ECO:0007669"/>
    <property type="project" value="InterPro"/>
</dbReference>
<dbReference type="eggNOG" id="COG2010">
    <property type="taxonomic scope" value="Bacteria"/>
</dbReference>
<dbReference type="AlphaFoldDB" id="D7E2D4"/>
<protein>
    <submittedName>
        <fullName evidence="1">Diheme cytochrome c</fullName>
    </submittedName>
</protein>
<gene>
    <name evidence="1" type="ordered locus">Aazo_3268</name>
</gene>
<sequence>MFKLKSSHQRMKRQLLIVMLVIFAWSVAIGFILGLATTSVHAANPTPSVGTVDVVPAQYQLGQELYIENCSTCHIALPPAVFPTQTWKNLVEDSQHYGAQIKPLVDPQRILVWKYISTFSRVQRQDEAIPYRLNRSRYFQALHPGVKLPEPINIGSCVSCHPGASKYNFRSLTLEWEK</sequence>
<dbReference type="OrthoDB" id="5296814at2"/>
<evidence type="ECO:0000313" key="2">
    <source>
        <dbReference type="Proteomes" id="UP000001511"/>
    </source>
</evidence>
<proteinExistence type="predicted"/>
<dbReference type="GO" id="GO:0009055">
    <property type="term" value="F:electron transfer activity"/>
    <property type="evidence" value="ECO:0007669"/>
    <property type="project" value="InterPro"/>
</dbReference>
<dbReference type="STRING" id="551115.Aazo_3268"/>
<dbReference type="KEGG" id="naz:Aazo_3268"/>
<dbReference type="SUPFAM" id="SSF46626">
    <property type="entry name" value="Cytochrome c"/>
    <property type="match status" value="1"/>
</dbReference>
<dbReference type="EMBL" id="CP002059">
    <property type="protein sequence ID" value="ADI64956.1"/>
    <property type="molecule type" value="Genomic_DNA"/>
</dbReference>
<dbReference type="InterPro" id="IPR036909">
    <property type="entry name" value="Cyt_c-like_dom_sf"/>
</dbReference>
<dbReference type="RefSeq" id="WP_013191971.1">
    <property type="nucleotide sequence ID" value="NC_014248.1"/>
</dbReference>